<evidence type="ECO:0000256" key="5">
    <source>
        <dbReference type="ARBA" id="ARBA00023136"/>
    </source>
</evidence>
<dbReference type="GO" id="GO:0005774">
    <property type="term" value="C:vacuolar membrane"/>
    <property type="evidence" value="ECO:0007669"/>
    <property type="project" value="UniProtKB-SubCell"/>
</dbReference>
<dbReference type="Gene3D" id="1.25.10.10">
    <property type="entry name" value="Leucine-rich Repeat Variant"/>
    <property type="match status" value="1"/>
</dbReference>
<sequence>MGTKCCADRKVPPAMRKESEQKNLGVSTTWHRLEAMGTHQDWRTFDAATASSDPRPFVLLLASQEPVGPFEERMHHWAEDPRTVGALAASHLAAMASSSSDKALVKDAIREAGAIPPLVDFLQSKEEDRVQAAVVALSFLTGDCSANALAAYQSGALPLLMRQLQSSLAGKRSAAATALRNLCVESEGCRRQFVESGGLVALVNQIGRAADNTLSSDDVQIEALLNLQDILEDGEGNVIEAYARIVIEAGVEERARQLLQCEDDEVRTCAQDLLATLASRR</sequence>
<dbReference type="AlphaFoldDB" id="A0A7S1F213"/>
<dbReference type="PROSITE" id="PS50176">
    <property type="entry name" value="ARM_REPEAT"/>
    <property type="match status" value="1"/>
</dbReference>
<dbReference type="InterPro" id="IPR045156">
    <property type="entry name" value="Vac8"/>
</dbReference>
<dbReference type="PANTHER" id="PTHR47249:SF1">
    <property type="entry name" value="VACUOLAR PROTEIN 8"/>
    <property type="match status" value="1"/>
</dbReference>
<comment type="similarity">
    <text evidence="2">Belongs to the beta-catenin family.</text>
</comment>
<proteinExistence type="inferred from homology"/>
<dbReference type="GO" id="GO:0071562">
    <property type="term" value="P:nucleus-vacuole junction assembly"/>
    <property type="evidence" value="ECO:0007669"/>
    <property type="project" value="InterPro"/>
</dbReference>
<keyword evidence="5" id="KW-0472">Membrane</keyword>
<feature type="region of interest" description="Disordered" evidence="9">
    <location>
        <begin position="1"/>
        <end position="23"/>
    </location>
</feature>
<evidence type="ECO:0000313" key="10">
    <source>
        <dbReference type="EMBL" id="CAD8837910.1"/>
    </source>
</evidence>
<keyword evidence="3" id="KW-0926">Vacuole</keyword>
<dbReference type="SMART" id="SM00185">
    <property type="entry name" value="ARM"/>
    <property type="match status" value="4"/>
</dbReference>
<dbReference type="EMBL" id="HBFQ01017581">
    <property type="protein sequence ID" value="CAD8837910.1"/>
    <property type="molecule type" value="Transcribed_RNA"/>
</dbReference>
<evidence type="ECO:0000256" key="7">
    <source>
        <dbReference type="ARBA" id="ARBA00026209"/>
    </source>
</evidence>
<evidence type="ECO:0000256" key="9">
    <source>
        <dbReference type="SAM" id="MobiDB-lite"/>
    </source>
</evidence>
<comment type="subcellular location">
    <subcellularLocation>
        <location evidence="1">Vacuole membrane</location>
        <topology evidence="1">Lipid-anchor</topology>
    </subcellularLocation>
</comment>
<dbReference type="GO" id="GO:0043495">
    <property type="term" value="F:protein-membrane adaptor activity"/>
    <property type="evidence" value="ECO:0007669"/>
    <property type="project" value="InterPro"/>
</dbReference>
<keyword evidence="6" id="KW-0449">Lipoprotein</keyword>
<accession>A0A7S1F213</accession>
<dbReference type="InterPro" id="IPR000225">
    <property type="entry name" value="Armadillo"/>
</dbReference>
<feature type="compositionally biased region" description="Basic and acidic residues" evidence="9">
    <location>
        <begin position="1"/>
        <end position="21"/>
    </location>
</feature>
<evidence type="ECO:0000256" key="8">
    <source>
        <dbReference type="PROSITE-ProRule" id="PRU00259"/>
    </source>
</evidence>
<keyword evidence="4" id="KW-0677">Repeat</keyword>
<dbReference type="InterPro" id="IPR016024">
    <property type="entry name" value="ARM-type_fold"/>
</dbReference>
<dbReference type="PANTHER" id="PTHR47249">
    <property type="entry name" value="VACUOLAR PROTEIN 8"/>
    <property type="match status" value="1"/>
</dbReference>
<evidence type="ECO:0000256" key="4">
    <source>
        <dbReference type="ARBA" id="ARBA00022737"/>
    </source>
</evidence>
<evidence type="ECO:0000256" key="6">
    <source>
        <dbReference type="ARBA" id="ARBA00023288"/>
    </source>
</evidence>
<dbReference type="SUPFAM" id="SSF48371">
    <property type="entry name" value="ARM repeat"/>
    <property type="match status" value="1"/>
</dbReference>
<feature type="repeat" description="ARM" evidence="8">
    <location>
        <begin position="113"/>
        <end position="155"/>
    </location>
</feature>
<dbReference type="InterPro" id="IPR011989">
    <property type="entry name" value="ARM-like"/>
</dbReference>
<reference evidence="10" key="1">
    <citation type="submission" date="2021-01" db="EMBL/GenBank/DDBJ databases">
        <authorList>
            <person name="Corre E."/>
            <person name="Pelletier E."/>
            <person name="Niang G."/>
            <person name="Scheremetjew M."/>
            <person name="Finn R."/>
            <person name="Kale V."/>
            <person name="Holt S."/>
            <person name="Cochrane G."/>
            <person name="Meng A."/>
            <person name="Brown T."/>
            <person name="Cohen L."/>
        </authorList>
    </citation>
    <scope>NUCLEOTIDE SEQUENCE</scope>
</reference>
<name>A0A7S1F213_NOCSC</name>
<evidence type="ECO:0000256" key="1">
    <source>
        <dbReference type="ARBA" id="ARBA00004592"/>
    </source>
</evidence>
<protein>
    <recommendedName>
        <fullName evidence="7">Vacuolar protein 8</fullName>
    </recommendedName>
</protein>
<organism evidence="10">
    <name type="scientific">Noctiluca scintillans</name>
    <name type="common">Sea sparkle</name>
    <name type="synonym">Red tide dinoflagellate</name>
    <dbReference type="NCBI Taxonomy" id="2966"/>
    <lineage>
        <taxon>Eukaryota</taxon>
        <taxon>Sar</taxon>
        <taxon>Alveolata</taxon>
        <taxon>Dinophyceae</taxon>
        <taxon>Noctilucales</taxon>
        <taxon>Noctilucaceae</taxon>
        <taxon>Noctiluca</taxon>
    </lineage>
</organism>
<evidence type="ECO:0000256" key="3">
    <source>
        <dbReference type="ARBA" id="ARBA00022554"/>
    </source>
</evidence>
<dbReference type="Pfam" id="PF00514">
    <property type="entry name" value="Arm"/>
    <property type="match status" value="2"/>
</dbReference>
<evidence type="ECO:0000256" key="2">
    <source>
        <dbReference type="ARBA" id="ARBA00005462"/>
    </source>
</evidence>
<gene>
    <name evidence="10" type="ORF">NSCI0253_LOCUS12258</name>
</gene>